<dbReference type="GO" id="GO:0051301">
    <property type="term" value="P:cell division"/>
    <property type="evidence" value="ECO:0007669"/>
    <property type="project" value="UniProtKB-KW"/>
</dbReference>
<dbReference type="GO" id="GO:0007059">
    <property type="term" value="P:chromosome segregation"/>
    <property type="evidence" value="ECO:0007669"/>
    <property type="project" value="InterPro"/>
</dbReference>
<evidence type="ECO:0000256" key="5">
    <source>
        <dbReference type="ARBA" id="ARBA00022490"/>
    </source>
</evidence>
<dbReference type="PANTHER" id="PTHR48118">
    <property type="entry name" value="SPINDLE AND KINETOCHORE-ASSOCIATED PROTEIN 3"/>
    <property type="match status" value="1"/>
</dbReference>
<name>A0AA87ZNU1_FICCA</name>
<dbReference type="EMBL" id="BTGU01000009">
    <property type="protein sequence ID" value="GMN39633.1"/>
    <property type="molecule type" value="Genomic_DNA"/>
</dbReference>
<dbReference type="GO" id="GO:0000940">
    <property type="term" value="C:outer kinetochore"/>
    <property type="evidence" value="ECO:0007669"/>
    <property type="project" value="InterPro"/>
</dbReference>
<comment type="subcellular location">
    <subcellularLocation>
        <location evidence="2">Chromosome</location>
        <location evidence="2">Centromere</location>
        <location evidence="2">Kinetochore</location>
    </subcellularLocation>
    <subcellularLocation>
        <location evidence="1">Cytoplasm</location>
        <location evidence="1">Cytoskeleton</location>
        <location evidence="1">Spindle</location>
    </subcellularLocation>
</comment>
<keyword evidence="11" id="KW-0131">Cell cycle</keyword>
<comment type="caution">
    <text evidence="13">The sequence shown here is derived from an EMBL/GenBank/DDBJ whole genome shotgun (WGS) entry which is preliminary data.</text>
</comment>
<organism evidence="13 14">
    <name type="scientific">Ficus carica</name>
    <name type="common">Common fig</name>
    <dbReference type="NCBI Taxonomy" id="3494"/>
    <lineage>
        <taxon>Eukaryota</taxon>
        <taxon>Viridiplantae</taxon>
        <taxon>Streptophyta</taxon>
        <taxon>Embryophyta</taxon>
        <taxon>Tracheophyta</taxon>
        <taxon>Spermatophyta</taxon>
        <taxon>Magnoliopsida</taxon>
        <taxon>eudicotyledons</taxon>
        <taxon>Gunneridae</taxon>
        <taxon>Pentapetalae</taxon>
        <taxon>rosids</taxon>
        <taxon>fabids</taxon>
        <taxon>Rosales</taxon>
        <taxon>Moraceae</taxon>
        <taxon>Ficeae</taxon>
        <taxon>Ficus</taxon>
    </lineage>
</organism>
<evidence type="ECO:0000256" key="2">
    <source>
        <dbReference type="ARBA" id="ARBA00004629"/>
    </source>
</evidence>
<dbReference type="GO" id="GO:0005876">
    <property type="term" value="C:spindle microtubule"/>
    <property type="evidence" value="ECO:0007669"/>
    <property type="project" value="TreeGrafter"/>
</dbReference>
<evidence type="ECO:0000256" key="9">
    <source>
        <dbReference type="ARBA" id="ARBA00022838"/>
    </source>
</evidence>
<dbReference type="GO" id="GO:0000278">
    <property type="term" value="P:mitotic cell cycle"/>
    <property type="evidence" value="ECO:0007669"/>
    <property type="project" value="TreeGrafter"/>
</dbReference>
<accession>A0AA87ZNU1</accession>
<evidence type="ECO:0000256" key="8">
    <source>
        <dbReference type="ARBA" id="ARBA00022776"/>
    </source>
</evidence>
<keyword evidence="9" id="KW-0995">Kinetochore</keyword>
<keyword evidence="14" id="KW-1185">Reference proteome</keyword>
<gene>
    <name evidence="13" type="ORF">TIFTF001_008863</name>
</gene>
<keyword evidence="6" id="KW-0132">Cell division</keyword>
<sequence length="258" mass="28907">MEESITSFCRSLASFSNHLDSSCDALKQSLLRRPIPLDSASSTFIQCLNRRVSTAGSELNLLESMSLGTVSLEELLGHCNEVYKNNQIHLLQLQDRLQPLGFVPEVESHDGDELLDENSAISVDADSKIASSSQFSLDDDDLDRSEDLKEADYPTLGVTKEKMHLDFEDADDDLKLIQPLPSTIKLSKDDYESLPSLMKGLASWELFASSLLPADNFVSKLSNKFYNFCCILVNLKLQGSAYVCRQDQFKPEPENKWK</sequence>
<evidence type="ECO:0000313" key="14">
    <source>
        <dbReference type="Proteomes" id="UP001187192"/>
    </source>
</evidence>
<evidence type="ECO:0000256" key="10">
    <source>
        <dbReference type="ARBA" id="ARBA00023212"/>
    </source>
</evidence>
<evidence type="ECO:0000256" key="6">
    <source>
        <dbReference type="ARBA" id="ARBA00022618"/>
    </source>
</evidence>
<evidence type="ECO:0008006" key="15">
    <source>
        <dbReference type="Google" id="ProtNLM"/>
    </source>
</evidence>
<dbReference type="Proteomes" id="UP001187192">
    <property type="component" value="Unassembled WGS sequence"/>
</dbReference>
<comment type="similarity">
    <text evidence="3">Belongs to the SKA3 family.</text>
</comment>
<evidence type="ECO:0000256" key="4">
    <source>
        <dbReference type="ARBA" id="ARBA00022454"/>
    </source>
</evidence>
<dbReference type="AlphaFoldDB" id="A0AA87ZNU1"/>
<keyword evidence="5" id="KW-0963">Cytoplasm</keyword>
<dbReference type="PANTHER" id="PTHR48118:SF1">
    <property type="entry name" value="SPINDLE AND KINETOCHORE-ASSOCIATED PROTEIN 3"/>
    <property type="match status" value="1"/>
</dbReference>
<keyword evidence="10" id="KW-0206">Cytoskeleton</keyword>
<evidence type="ECO:0000256" key="3">
    <source>
        <dbReference type="ARBA" id="ARBA00007716"/>
    </source>
</evidence>
<evidence type="ECO:0000256" key="12">
    <source>
        <dbReference type="ARBA" id="ARBA00023328"/>
    </source>
</evidence>
<dbReference type="InterPro" id="IPR033341">
    <property type="entry name" value="SKA3"/>
</dbReference>
<protein>
    <recommendedName>
        <fullName evidence="15">Spindle and kinetochore-associated protein 3</fullName>
    </recommendedName>
</protein>
<evidence type="ECO:0000256" key="1">
    <source>
        <dbReference type="ARBA" id="ARBA00004186"/>
    </source>
</evidence>
<keyword evidence="8" id="KW-0498">Mitosis</keyword>
<evidence type="ECO:0000313" key="13">
    <source>
        <dbReference type="EMBL" id="GMN39633.1"/>
    </source>
</evidence>
<evidence type="ECO:0000256" key="7">
    <source>
        <dbReference type="ARBA" id="ARBA00022701"/>
    </source>
</evidence>
<reference evidence="13" key="1">
    <citation type="submission" date="2023-07" db="EMBL/GenBank/DDBJ databases">
        <title>draft genome sequence of fig (Ficus carica).</title>
        <authorList>
            <person name="Takahashi T."/>
            <person name="Nishimura K."/>
        </authorList>
    </citation>
    <scope>NUCLEOTIDE SEQUENCE</scope>
</reference>
<keyword evidence="4" id="KW-0158">Chromosome</keyword>
<proteinExistence type="inferred from homology"/>
<keyword evidence="12" id="KW-0137">Centromere</keyword>
<evidence type="ECO:0000256" key="11">
    <source>
        <dbReference type="ARBA" id="ARBA00023306"/>
    </source>
</evidence>
<keyword evidence="7" id="KW-0493">Microtubule</keyword>